<dbReference type="EMBL" id="JARPOI010000014">
    <property type="protein sequence ID" value="KAJ9159121.1"/>
    <property type="molecule type" value="Genomic_DNA"/>
</dbReference>
<evidence type="ECO:0000313" key="2">
    <source>
        <dbReference type="EMBL" id="KAJ9159121.1"/>
    </source>
</evidence>
<feature type="region of interest" description="Disordered" evidence="1">
    <location>
        <begin position="30"/>
        <end position="54"/>
    </location>
</feature>
<feature type="compositionally biased region" description="Low complexity" evidence="1">
    <location>
        <begin position="37"/>
        <end position="52"/>
    </location>
</feature>
<comment type="caution">
    <text evidence="2">The sequence shown here is derived from an EMBL/GenBank/DDBJ whole genome shotgun (WGS) entry which is preliminary data.</text>
</comment>
<reference evidence="2" key="1">
    <citation type="journal article" date="2023" name="Plant Biotechnol. J.">
        <title>Chromosome-level wild Hevea brasiliensis genome provides new tools for genomic-assisted breeding and valuable loci to elevate rubber yield.</title>
        <authorList>
            <person name="Cheng H."/>
            <person name="Song X."/>
            <person name="Hu Y."/>
            <person name="Wu T."/>
            <person name="Yang Q."/>
            <person name="An Z."/>
            <person name="Feng S."/>
            <person name="Deng Z."/>
            <person name="Wu W."/>
            <person name="Zeng X."/>
            <person name="Tu M."/>
            <person name="Wang X."/>
            <person name="Huang H."/>
        </authorList>
    </citation>
    <scope>NUCLEOTIDE SEQUENCE</scope>
    <source>
        <strain evidence="2">MT/VB/25A 57/8</strain>
    </source>
</reference>
<evidence type="ECO:0000313" key="3">
    <source>
        <dbReference type="Proteomes" id="UP001174677"/>
    </source>
</evidence>
<gene>
    <name evidence="2" type="ORF">P3X46_024647</name>
</gene>
<accession>A0ABQ9L6Q4</accession>
<keyword evidence="3" id="KW-1185">Reference proteome</keyword>
<protein>
    <submittedName>
        <fullName evidence="2">Uncharacterized protein</fullName>
    </submittedName>
</protein>
<evidence type="ECO:0000256" key="1">
    <source>
        <dbReference type="SAM" id="MobiDB-lite"/>
    </source>
</evidence>
<proteinExistence type="predicted"/>
<dbReference type="Proteomes" id="UP001174677">
    <property type="component" value="Chromosome 14"/>
</dbReference>
<organism evidence="2 3">
    <name type="scientific">Hevea brasiliensis</name>
    <name type="common">Para rubber tree</name>
    <name type="synonym">Siphonia brasiliensis</name>
    <dbReference type="NCBI Taxonomy" id="3981"/>
    <lineage>
        <taxon>Eukaryota</taxon>
        <taxon>Viridiplantae</taxon>
        <taxon>Streptophyta</taxon>
        <taxon>Embryophyta</taxon>
        <taxon>Tracheophyta</taxon>
        <taxon>Spermatophyta</taxon>
        <taxon>Magnoliopsida</taxon>
        <taxon>eudicotyledons</taxon>
        <taxon>Gunneridae</taxon>
        <taxon>Pentapetalae</taxon>
        <taxon>rosids</taxon>
        <taxon>fabids</taxon>
        <taxon>Malpighiales</taxon>
        <taxon>Euphorbiaceae</taxon>
        <taxon>Crotonoideae</taxon>
        <taxon>Micrandreae</taxon>
        <taxon>Hevea</taxon>
    </lineage>
</organism>
<name>A0ABQ9L6Q4_HEVBR</name>
<sequence length="236" mass="25437">MALLKRIDSSKKDEMHIRISKMGASIEIAQNSIQETSSSGPNGEPNSGFSSSKQNLAPNQELLASVSDCELKSDSSLSESDIECGMIDESQELELYQQQSDHMIDKGIGMIDDANNVLDVALDSSFAIEQHGNTSKALGGTYCLAVFTDEVDNSVIEQERGSECCSPAPMSDQKLCSIENDVNLVGTDKQENCETDKVDKTSSVEVEIGIVSNDRDADNDIVPETVQQSFKEGGGL</sequence>